<organism evidence="1 2">
    <name type="scientific">Nocardia thailandica</name>
    <dbReference type="NCBI Taxonomy" id="257275"/>
    <lineage>
        <taxon>Bacteria</taxon>
        <taxon>Bacillati</taxon>
        <taxon>Actinomycetota</taxon>
        <taxon>Actinomycetes</taxon>
        <taxon>Mycobacteriales</taxon>
        <taxon>Nocardiaceae</taxon>
        <taxon>Nocardia</taxon>
    </lineage>
</organism>
<sequence length="89" mass="9895">MNDGVTADLVRYVAASTGLPEQVAARVVADVVGYFAETAEQFVRRRHAELQARQVRNAEIWQRLAGELAARPVAAPAFTERQLRRIVYG</sequence>
<reference evidence="1 2" key="1">
    <citation type="submission" date="2024-10" db="EMBL/GenBank/DDBJ databases">
        <title>The Natural Products Discovery Center: Release of the First 8490 Sequenced Strains for Exploring Actinobacteria Biosynthetic Diversity.</title>
        <authorList>
            <person name="Kalkreuter E."/>
            <person name="Kautsar S.A."/>
            <person name="Yang D."/>
            <person name="Bader C.D."/>
            <person name="Teijaro C.N."/>
            <person name="Fluegel L."/>
            <person name="Davis C.M."/>
            <person name="Simpson J.R."/>
            <person name="Lauterbach L."/>
            <person name="Steele A.D."/>
            <person name="Gui C."/>
            <person name="Meng S."/>
            <person name="Li G."/>
            <person name="Viehrig K."/>
            <person name="Ye F."/>
            <person name="Su P."/>
            <person name="Kiefer A.F."/>
            <person name="Nichols A."/>
            <person name="Cepeda A.J."/>
            <person name="Yan W."/>
            <person name="Fan B."/>
            <person name="Jiang Y."/>
            <person name="Adhikari A."/>
            <person name="Zheng C.-J."/>
            <person name="Schuster L."/>
            <person name="Cowan T.M."/>
            <person name="Smanski M.J."/>
            <person name="Chevrette M.G."/>
            <person name="De Carvalho L.P.S."/>
            <person name="Shen B."/>
        </authorList>
    </citation>
    <scope>NUCLEOTIDE SEQUENCE [LARGE SCALE GENOMIC DNA]</scope>
    <source>
        <strain evidence="1 2">NPDC004045</strain>
    </source>
</reference>
<dbReference type="Proteomes" id="UP001601444">
    <property type="component" value="Unassembled WGS sequence"/>
</dbReference>
<dbReference type="RefSeq" id="WP_245558070.1">
    <property type="nucleotide sequence ID" value="NZ_JBIAMX010000012.1"/>
</dbReference>
<comment type="caution">
    <text evidence="1">The sequence shown here is derived from an EMBL/GenBank/DDBJ whole genome shotgun (WGS) entry which is preliminary data.</text>
</comment>
<keyword evidence="2" id="KW-1185">Reference proteome</keyword>
<gene>
    <name evidence="1" type="ORF">ACFYTF_19500</name>
</gene>
<protein>
    <submittedName>
        <fullName evidence="1">Uncharacterized protein</fullName>
    </submittedName>
</protein>
<accession>A0ABW6PRH3</accession>
<dbReference type="EMBL" id="JBIAMX010000012">
    <property type="protein sequence ID" value="MFF0545019.1"/>
    <property type="molecule type" value="Genomic_DNA"/>
</dbReference>
<name>A0ABW6PRH3_9NOCA</name>
<evidence type="ECO:0000313" key="2">
    <source>
        <dbReference type="Proteomes" id="UP001601444"/>
    </source>
</evidence>
<proteinExistence type="predicted"/>
<evidence type="ECO:0000313" key="1">
    <source>
        <dbReference type="EMBL" id="MFF0545019.1"/>
    </source>
</evidence>